<evidence type="ECO:0000256" key="1">
    <source>
        <dbReference type="SAM" id="MobiDB-lite"/>
    </source>
</evidence>
<evidence type="ECO:0000313" key="2">
    <source>
        <dbReference type="EMBL" id="EJK51183.1"/>
    </source>
</evidence>
<feature type="compositionally biased region" description="Acidic residues" evidence="1">
    <location>
        <begin position="90"/>
        <end position="104"/>
    </location>
</feature>
<organism evidence="2 3">
    <name type="scientific">Thalassiosira oceanica</name>
    <name type="common">Marine diatom</name>
    <dbReference type="NCBI Taxonomy" id="159749"/>
    <lineage>
        <taxon>Eukaryota</taxon>
        <taxon>Sar</taxon>
        <taxon>Stramenopiles</taxon>
        <taxon>Ochrophyta</taxon>
        <taxon>Bacillariophyta</taxon>
        <taxon>Coscinodiscophyceae</taxon>
        <taxon>Thalassiosirophycidae</taxon>
        <taxon>Thalassiosirales</taxon>
        <taxon>Thalassiosiraceae</taxon>
        <taxon>Thalassiosira</taxon>
    </lineage>
</organism>
<feature type="compositionally biased region" description="Basic and acidic residues" evidence="1">
    <location>
        <begin position="72"/>
        <end position="89"/>
    </location>
</feature>
<evidence type="ECO:0000313" key="3">
    <source>
        <dbReference type="Proteomes" id="UP000266841"/>
    </source>
</evidence>
<proteinExistence type="predicted"/>
<comment type="caution">
    <text evidence="2">The sequence shown here is derived from an EMBL/GenBank/DDBJ whole genome shotgun (WGS) entry which is preliminary data.</text>
</comment>
<feature type="region of interest" description="Disordered" evidence="1">
    <location>
        <begin position="24"/>
        <end position="104"/>
    </location>
</feature>
<gene>
    <name evidence="2" type="ORF">THAOC_29667</name>
</gene>
<accession>K0RBX8</accession>
<protein>
    <submittedName>
        <fullName evidence="2">Uncharacterized protein</fullName>
    </submittedName>
</protein>
<reference evidence="2 3" key="1">
    <citation type="journal article" date="2012" name="Genome Biol.">
        <title>Genome and low-iron response of an oceanic diatom adapted to chronic iron limitation.</title>
        <authorList>
            <person name="Lommer M."/>
            <person name="Specht M."/>
            <person name="Roy A.S."/>
            <person name="Kraemer L."/>
            <person name="Andreson R."/>
            <person name="Gutowska M.A."/>
            <person name="Wolf J."/>
            <person name="Bergner S.V."/>
            <person name="Schilhabel M.B."/>
            <person name="Klostermeier U.C."/>
            <person name="Beiko R.G."/>
            <person name="Rosenstiel P."/>
            <person name="Hippler M."/>
            <person name="Laroche J."/>
        </authorList>
    </citation>
    <scope>NUCLEOTIDE SEQUENCE [LARGE SCALE GENOMIC DNA]</scope>
    <source>
        <strain evidence="2 3">CCMP1005</strain>
    </source>
</reference>
<name>K0RBX8_THAOC</name>
<dbReference type="Proteomes" id="UP000266841">
    <property type="component" value="Unassembled WGS sequence"/>
</dbReference>
<feature type="non-terminal residue" evidence="2">
    <location>
        <position position="104"/>
    </location>
</feature>
<sequence length="104" mass="11438">MKPLLDRRTPCLLALVLPWSGQSLCPSGFRQSRTQHRHPRHLVGRDGSNAGGSIRESLSSALTPLRLSPIDPKCDVADEASDRNDLSGDREEEEEEEEEESGAS</sequence>
<keyword evidence="3" id="KW-1185">Reference proteome</keyword>
<feature type="compositionally biased region" description="Basic residues" evidence="1">
    <location>
        <begin position="33"/>
        <end position="42"/>
    </location>
</feature>
<dbReference type="AlphaFoldDB" id="K0RBX8"/>
<dbReference type="EMBL" id="AGNL01042075">
    <property type="protein sequence ID" value="EJK51183.1"/>
    <property type="molecule type" value="Genomic_DNA"/>
</dbReference>